<proteinExistence type="predicted"/>
<accession>W7D3X2</accession>
<organism evidence="2 3">
    <name type="scientific">Listeria riparia FSL S10-1204</name>
    <dbReference type="NCBI Taxonomy" id="1265816"/>
    <lineage>
        <taxon>Bacteria</taxon>
        <taxon>Bacillati</taxon>
        <taxon>Bacillota</taxon>
        <taxon>Bacilli</taxon>
        <taxon>Bacillales</taxon>
        <taxon>Listeriaceae</taxon>
        <taxon>Listeria</taxon>
    </lineage>
</organism>
<sequence length="189" mass="21810">MKIEEYMEDVAPEQKEGFARLMQVVDENIPTGFMKEIQYGMPSYVVPKTRYPDGYHCDTNLSLPFFAIAAQKRHIAVYHMGLSANEPLLSWFQAEYPKHMTTKLNMGKGCIRFTNPKKIPYELIGELASKVTVDEWISQYETAIKKIKKIEVLPIWKFPQSFLVYYRIAAFTPANRPVTSAHVILYPPV</sequence>
<feature type="domain" description="YdhG-like" evidence="1">
    <location>
        <begin position="15"/>
        <end position="128"/>
    </location>
</feature>
<evidence type="ECO:0000313" key="3">
    <source>
        <dbReference type="Proteomes" id="UP000019248"/>
    </source>
</evidence>
<dbReference type="InterPro" id="IPR014922">
    <property type="entry name" value="YdhG-like"/>
</dbReference>
<evidence type="ECO:0000313" key="2">
    <source>
        <dbReference type="EMBL" id="EUJ43670.1"/>
    </source>
</evidence>
<protein>
    <recommendedName>
        <fullName evidence="1">YdhG-like domain-containing protein</fullName>
    </recommendedName>
</protein>
<gene>
    <name evidence="2" type="ORF">PRIP_11894</name>
</gene>
<dbReference type="SUPFAM" id="SSF159888">
    <property type="entry name" value="YdhG-like"/>
    <property type="match status" value="1"/>
</dbReference>
<reference evidence="2 3" key="1">
    <citation type="journal article" date="2014" name="Int. J. Syst. Evol. Microbiol.">
        <title>Listeria floridensis sp. nov., Listeria aquatica sp. nov., Listeria cornellensis sp. nov., Listeria riparia sp. nov. and Listeria grandensis sp. nov., from agricultural and natural environments.</title>
        <authorList>
            <person name="den Bakker H.C."/>
            <person name="Warchocki S."/>
            <person name="Wright E.M."/>
            <person name="Allred A.F."/>
            <person name="Ahlstrom C."/>
            <person name="Manuel C.S."/>
            <person name="Stasiewicz M.J."/>
            <person name="Burrell A."/>
            <person name="Roof S."/>
            <person name="Strawn L."/>
            <person name="Fortes E.D."/>
            <person name="Nightingale K.K."/>
            <person name="Kephart D."/>
            <person name="Wiedmann M."/>
        </authorList>
    </citation>
    <scope>NUCLEOTIDE SEQUENCE [LARGE SCALE GENOMIC DNA]</scope>
    <source>
        <strain evidence="2 3">FSL S10-1204</strain>
    </source>
</reference>
<keyword evidence="3" id="KW-1185">Reference proteome</keyword>
<dbReference type="Pfam" id="PF08818">
    <property type="entry name" value="DUF1801"/>
    <property type="match status" value="1"/>
</dbReference>
<comment type="caution">
    <text evidence="2">The sequence shown here is derived from an EMBL/GenBank/DDBJ whole genome shotgun (WGS) entry which is preliminary data.</text>
</comment>
<dbReference type="Proteomes" id="UP000019248">
    <property type="component" value="Unassembled WGS sequence"/>
</dbReference>
<dbReference type="OrthoDB" id="9813231at2"/>
<name>W7D3X2_9LIST</name>
<evidence type="ECO:0000259" key="1">
    <source>
        <dbReference type="Pfam" id="PF08818"/>
    </source>
</evidence>
<dbReference type="Gene3D" id="3.90.1150.200">
    <property type="match status" value="1"/>
</dbReference>
<dbReference type="AlphaFoldDB" id="W7D3X2"/>
<dbReference type="EMBL" id="AODL01000021">
    <property type="protein sequence ID" value="EUJ43670.1"/>
    <property type="molecule type" value="Genomic_DNA"/>
</dbReference>
<dbReference type="RefSeq" id="WP_077912987.1">
    <property type="nucleotide sequence ID" value="NZ_AODL01000021.1"/>
</dbReference>